<dbReference type="RefSeq" id="WP_091896203.1">
    <property type="nucleotide sequence ID" value="NZ_FOSJ01000007.1"/>
</dbReference>
<evidence type="ECO:0000313" key="3">
    <source>
        <dbReference type="Proteomes" id="UP000199589"/>
    </source>
</evidence>
<evidence type="ECO:0000259" key="1">
    <source>
        <dbReference type="Pfam" id="PF03551"/>
    </source>
</evidence>
<evidence type="ECO:0000313" key="2">
    <source>
        <dbReference type="EMBL" id="SFK04458.1"/>
    </source>
</evidence>
<reference evidence="3" key="1">
    <citation type="submission" date="2016-10" db="EMBL/GenBank/DDBJ databases">
        <authorList>
            <person name="Varghese N."/>
            <person name="Submissions S."/>
        </authorList>
    </citation>
    <scope>NUCLEOTIDE SEQUENCE [LARGE SCALE GENOMIC DNA]</scope>
    <source>
        <strain evidence="3">DSM 16108</strain>
    </source>
</reference>
<dbReference type="OrthoDB" id="9808017at2"/>
<dbReference type="PANTHER" id="PTHR43252">
    <property type="entry name" value="TRANSCRIPTIONAL REGULATOR YQJI"/>
    <property type="match status" value="1"/>
</dbReference>
<dbReference type="AlphaFoldDB" id="A0A1I3WA65"/>
<keyword evidence="3" id="KW-1185">Reference proteome</keyword>
<dbReference type="InterPro" id="IPR005149">
    <property type="entry name" value="Tscrpt_reg_PadR_N"/>
</dbReference>
<dbReference type="Gene3D" id="1.10.10.10">
    <property type="entry name" value="Winged helix-like DNA-binding domain superfamily/Winged helix DNA-binding domain"/>
    <property type="match status" value="1"/>
</dbReference>
<gene>
    <name evidence="2" type="ORF">SAMN04488569_100744</name>
</gene>
<dbReference type="Pfam" id="PF03551">
    <property type="entry name" value="PadR"/>
    <property type="match status" value="1"/>
</dbReference>
<dbReference type="InterPro" id="IPR036388">
    <property type="entry name" value="WH-like_DNA-bd_sf"/>
</dbReference>
<feature type="domain" description="Transcription regulator PadR N-terminal" evidence="1">
    <location>
        <begin position="14"/>
        <end position="81"/>
    </location>
</feature>
<dbReference type="SUPFAM" id="SSF46785">
    <property type="entry name" value="Winged helix' DNA-binding domain"/>
    <property type="match status" value="1"/>
</dbReference>
<sequence>MDTQLKKGLIEYYILANLNYGDSYGYEIVKTVSSHLPITESTLYPILKRLETQGKVITYSKEHNGRLRKYYQIQQNGLESIRDFLESWEKVEAIHNYIKRSVEDE</sequence>
<dbReference type="EMBL" id="FOSJ01000007">
    <property type="protein sequence ID" value="SFK04458.1"/>
    <property type="molecule type" value="Genomic_DNA"/>
</dbReference>
<proteinExistence type="predicted"/>
<organism evidence="2 3">
    <name type="scientific">Marinilactibacillus piezotolerans</name>
    <dbReference type="NCBI Taxonomy" id="258723"/>
    <lineage>
        <taxon>Bacteria</taxon>
        <taxon>Bacillati</taxon>
        <taxon>Bacillota</taxon>
        <taxon>Bacilli</taxon>
        <taxon>Lactobacillales</taxon>
        <taxon>Carnobacteriaceae</taxon>
        <taxon>Marinilactibacillus</taxon>
    </lineage>
</organism>
<protein>
    <submittedName>
        <fullName evidence="2">PadR family transcriptional regulator, regulatory protein PadR</fullName>
    </submittedName>
</protein>
<name>A0A1I3WA65_9LACT</name>
<dbReference type="InterPro" id="IPR036390">
    <property type="entry name" value="WH_DNA-bd_sf"/>
</dbReference>
<accession>A0A1I3WA65</accession>
<dbReference type="Proteomes" id="UP000199589">
    <property type="component" value="Unassembled WGS sequence"/>
</dbReference>
<dbReference type="PANTHER" id="PTHR43252:SF7">
    <property type="entry name" value="TRANSCRIPTIONAL REGULATOR YQJI"/>
    <property type="match status" value="1"/>
</dbReference>